<dbReference type="GO" id="GO:0043409">
    <property type="term" value="P:negative regulation of MAPK cascade"/>
    <property type="evidence" value="ECO:0007669"/>
    <property type="project" value="TreeGrafter"/>
</dbReference>
<evidence type="ECO:0000313" key="9">
    <source>
        <dbReference type="EMBL" id="CAG7836178.1"/>
    </source>
</evidence>
<evidence type="ECO:0000259" key="8">
    <source>
        <dbReference type="PROSITE" id="PS50056"/>
    </source>
</evidence>
<organism evidence="9 10">
    <name type="scientific">Allacma fusca</name>
    <dbReference type="NCBI Taxonomy" id="39272"/>
    <lineage>
        <taxon>Eukaryota</taxon>
        <taxon>Metazoa</taxon>
        <taxon>Ecdysozoa</taxon>
        <taxon>Arthropoda</taxon>
        <taxon>Hexapoda</taxon>
        <taxon>Collembola</taxon>
        <taxon>Symphypleona</taxon>
        <taxon>Sminthuridae</taxon>
        <taxon>Allacma</taxon>
    </lineage>
</organism>
<dbReference type="InterPro" id="IPR000387">
    <property type="entry name" value="Tyr_Pase_dom"/>
</dbReference>
<dbReference type="Pfam" id="PF00782">
    <property type="entry name" value="DSPc"/>
    <property type="match status" value="1"/>
</dbReference>
<feature type="active site" description="Phosphocysteine intermediate" evidence="6">
    <location>
        <position position="184"/>
    </location>
</feature>
<comment type="similarity">
    <text evidence="1">Belongs to the protein-tyrosine phosphatase family. Non-receptor class dual specificity subfamily.</text>
</comment>
<evidence type="ECO:0000256" key="2">
    <source>
        <dbReference type="ARBA" id="ARBA00013081"/>
    </source>
</evidence>
<evidence type="ECO:0000256" key="3">
    <source>
        <dbReference type="ARBA" id="ARBA00022912"/>
    </source>
</evidence>
<evidence type="ECO:0000259" key="7">
    <source>
        <dbReference type="PROSITE" id="PS50054"/>
    </source>
</evidence>
<dbReference type="InterPro" id="IPR000340">
    <property type="entry name" value="Dual-sp_phosphatase_cat-dom"/>
</dbReference>
<dbReference type="GO" id="GO:0005737">
    <property type="term" value="C:cytoplasm"/>
    <property type="evidence" value="ECO:0007669"/>
    <property type="project" value="TreeGrafter"/>
</dbReference>
<gene>
    <name evidence="9" type="ORF">AFUS01_LOCUS45448</name>
</gene>
<dbReference type="PANTHER" id="PTHR45682:SF1">
    <property type="entry name" value="DUAL SPECIFICITY PROTEIN PHOSPHATASE 3"/>
    <property type="match status" value="1"/>
</dbReference>
<dbReference type="EMBL" id="CAJVCH010570913">
    <property type="protein sequence ID" value="CAG7836178.1"/>
    <property type="molecule type" value="Genomic_DNA"/>
</dbReference>
<evidence type="ECO:0000256" key="1">
    <source>
        <dbReference type="ARBA" id="ARBA00008601"/>
    </source>
</evidence>
<dbReference type="PROSITE" id="PS00383">
    <property type="entry name" value="TYR_PHOSPHATASE_1"/>
    <property type="match status" value="1"/>
</dbReference>
<keyword evidence="10" id="KW-1185">Reference proteome</keyword>
<dbReference type="PROSITE" id="PS50056">
    <property type="entry name" value="TYR_PHOSPHATASE_2"/>
    <property type="match status" value="1"/>
</dbReference>
<dbReference type="AlphaFoldDB" id="A0A8J2LIK5"/>
<evidence type="ECO:0000256" key="4">
    <source>
        <dbReference type="ARBA" id="ARBA00047761"/>
    </source>
</evidence>
<sequence length="243" mass="27443">MLGHGGGNVLGDPRVRMTRPTEFTFTFSHSAPEDKKLKEDLRKDTHYIFDNMSWRKIIDKDSTSVDDLRDIVSDRWSRPRNPFDEVFPGIFLGDASAALCMSILVREGIGFVVNAADSCSRCLAGRNCGTCVRTRQAFYNVGNIQLKAIAALDEVGFPLYWYFNEATEFIDNALATGGKVLVHCREGISRSATLVIAYLMMKKGMTAKEAVRLVRNKRQIYPNDGFLLQLCDLDLRLRGQRKY</sequence>
<dbReference type="PANTHER" id="PTHR45682">
    <property type="entry name" value="AGAP008228-PA"/>
    <property type="match status" value="1"/>
</dbReference>
<evidence type="ECO:0000256" key="5">
    <source>
        <dbReference type="ARBA" id="ARBA00048336"/>
    </source>
</evidence>
<comment type="catalytic activity">
    <reaction evidence="4">
        <text>O-phospho-L-seryl-[protein] + H2O = L-seryl-[protein] + phosphate</text>
        <dbReference type="Rhea" id="RHEA:20629"/>
        <dbReference type="Rhea" id="RHEA-COMP:9863"/>
        <dbReference type="Rhea" id="RHEA-COMP:11604"/>
        <dbReference type="ChEBI" id="CHEBI:15377"/>
        <dbReference type="ChEBI" id="CHEBI:29999"/>
        <dbReference type="ChEBI" id="CHEBI:43474"/>
        <dbReference type="ChEBI" id="CHEBI:83421"/>
        <dbReference type="EC" id="3.1.3.16"/>
    </reaction>
</comment>
<dbReference type="OrthoDB" id="253091at2759"/>
<dbReference type="Proteomes" id="UP000708208">
    <property type="component" value="Unassembled WGS sequence"/>
</dbReference>
<dbReference type="GO" id="GO:0004722">
    <property type="term" value="F:protein serine/threonine phosphatase activity"/>
    <property type="evidence" value="ECO:0007669"/>
    <property type="project" value="UniProtKB-EC"/>
</dbReference>
<dbReference type="InterPro" id="IPR016130">
    <property type="entry name" value="Tyr_Pase_AS"/>
</dbReference>
<dbReference type="PROSITE" id="PS50054">
    <property type="entry name" value="TYR_PHOSPHATASE_DUAL"/>
    <property type="match status" value="1"/>
</dbReference>
<dbReference type="SMART" id="SM00195">
    <property type="entry name" value="DSPc"/>
    <property type="match status" value="1"/>
</dbReference>
<keyword evidence="3" id="KW-0904">Protein phosphatase</keyword>
<feature type="domain" description="Tyrosine specific protein phosphatases" evidence="8">
    <location>
        <begin position="161"/>
        <end position="218"/>
    </location>
</feature>
<name>A0A8J2LIK5_9HEXA</name>
<feature type="domain" description="Tyrosine-protein phosphatase" evidence="7">
    <location>
        <begin position="81"/>
        <end position="239"/>
    </location>
</feature>
<reference evidence="9" key="1">
    <citation type="submission" date="2021-06" db="EMBL/GenBank/DDBJ databases">
        <authorList>
            <person name="Hodson N. C."/>
            <person name="Mongue J. A."/>
            <person name="Jaron S. K."/>
        </authorList>
    </citation>
    <scope>NUCLEOTIDE SEQUENCE</scope>
</reference>
<keyword evidence="3" id="KW-0378">Hydrolase</keyword>
<dbReference type="GO" id="GO:0008138">
    <property type="term" value="F:protein tyrosine/serine/threonine phosphatase activity"/>
    <property type="evidence" value="ECO:0007669"/>
    <property type="project" value="InterPro"/>
</dbReference>
<dbReference type="InterPro" id="IPR020422">
    <property type="entry name" value="TYR_PHOSPHATASE_DUAL_dom"/>
</dbReference>
<accession>A0A8J2LIK5</accession>
<evidence type="ECO:0000313" key="10">
    <source>
        <dbReference type="Proteomes" id="UP000708208"/>
    </source>
</evidence>
<evidence type="ECO:0000256" key="6">
    <source>
        <dbReference type="PIRSR" id="PIRSR620405-1"/>
    </source>
</evidence>
<proteinExistence type="inferred from homology"/>
<comment type="caution">
    <text evidence="9">The sequence shown here is derived from an EMBL/GenBank/DDBJ whole genome shotgun (WGS) entry which is preliminary data.</text>
</comment>
<comment type="catalytic activity">
    <reaction evidence="5">
        <text>O-phospho-L-threonyl-[protein] + H2O = L-threonyl-[protein] + phosphate</text>
        <dbReference type="Rhea" id="RHEA:47004"/>
        <dbReference type="Rhea" id="RHEA-COMP:11060"/>
        <dbReference type="Rhea" id="RHEA-COMP:11605"/>
        <dbReference type="ChEBI" id="CHEBI:15377"/>
        <dbReference type="ChEBI" id="CHEBI:30013"/>
        <dbReference type="ChEBI" id="CHEBI:43474"/>
        <dbReference type="ChEBI" id="CHEBI:61977"/>
        <dbReference type="EC" id="3.1.3.16"/>
    </reaction>
</comment>
<dbReference type="InterPro" id="IPR020405">
    <property type="entry name" value="Atypical_DUSP_subfamA"/>
</dbReference>
<dbReference type="GO" id="GO:0033549">
    <property type="term" value="F:MAP kinase phosphatase activity"/>
    <property type="evidence" value="ECO:0007669"/>
    <property type="project" value="TreeGrafter"/>
</dbReference>
<dbReference type="EC" id="3.1.3.16" evidence="2"/>
<protein>
    <recommendedName>
        <fullName evidence="2">protein-serine/threonine phosphatase</fullName>
        <ecNumber evidence="2">3.1.3.16</ecNumber>
    </recommendedName>
</protein>